<gene>
    <name evidence="1" type="ORF">MTR67_017447</name>
</gene>
<dbReference type="AlphaFoldDB" id="A0AAF0QJT6"/>
<keyword evidence="2" id="KW-1185">Reference proteome</keyword>
<dbReference type="EMBL" id="CP133615">
    <property type="protein sequence ID" value="WMV24062.1"/>
    <property type="molecule type" value="Genomic_DNA"/>
</dbReference>
<sequence length="74" mass="8756">MASVQRQYLTKGGKCTQDKATISQLWSPQGWNLRFRRAFNDWEIERVINLFQVLNAFPGTSTKPDKPIWRWQSK</sequence>
<accession>A0AAF0QJT6</accession>
<proteinExistence type="predicted"/>
<dbReference type="Proteomes" id="UP001234989">
    <property type="component" value="Chromosome 4"/>
</dbReference>
<feature type="non-terminal residue" evidence="1">
    <location>
        <position position="74"/>
    </location>
</feature>
<reference evidence="1" key="1">
    <citation type="submission" date="2023-08" db="EMBL/GenBank/DDBJ databases">
        <title>A de novo genome assembly of Solanum verrucosum Schlechtendal, a Mexican diploid species geographically isolated from the other diploid A-genome species in potato relatives.</title>
        <authorList>
            <person name="Hosaka K."/>
        </authorList>
    </citation>
    <scope>NUCLEOTIDE SEQUENCE</scope>
    <source>
        <tissue evidence="1">Young leaves</tissue>
    </source>
</reference>
<name>A0AAF0QJT6_SOLVR</name>
<evidence type="ECO:0000313" key="1">
    <source>
        <dbReference type="EMBL" id="WMV24062.1"/>
    </source>
</evidence>
<evidence type="ECO:0000313" key="2">
    <source>
        <dbReference type="Proteomes" id="UP001234989"/>
    </source>
</evidence>
<protein>
    <submittedName>
        <fullName evidence="1">Uncharacterized protein</fullName>
    </submittedName>
</protein>
<organism evidence="1 2">
    <name type="scientific">Solanum verrucosum</name>
    <dbReference type="NCBI Taxonomy" id="315347"/>
    <lineage>
        <taxon>Eukaryota</taxon>
        <taxon>Viridiplantae</taxon>
        <taxon>Streptophyta</taxon>
        <taxon>Embryophyta</taxon>
        <taxon>Tracheophyta</taxon>
        <taxon>Spermatophyta</taxon>
        <taxon>Magnoliopsida</taxon>
        <taxon>eudicotyledons</taxon>
        <taxon>Gunneridae</taxon>
        <taxon>Pentapetalae</taxon>
        <taxon>asterids</taxon>
        <taxon>lamiids</taxon>
        <taxon>Solanales</taxon>
        <taxon>Solanaceae</taxon>
        <taxon>Solanoideae</taxon>
        <taxon>Solaneae</taxon>
        <taxon>Solanum</taxon>
    </lineage>
</organism>